<gene>
    <name evidence="2" type="ORF">LCGC14_3168080</name>
</gene>
<evidence type="ECO:0000259" key="1">
    <source>
        <dbReference type="Pfam" id="PF00534"/>
    </source>
</evidence>
<protein>
    <recommendedName>
        <fullName evidence="1">Glycosyl transferase family 1 domain-containing protein</fullName>
    </recommendedName>
</protein>
<dbReference type="AlphaFoldDB" id="A0A0F8W696"/>
<accession>A0A0F8W696</accession>
<dbReference type="PANTHER" id="PTHR12526">
    <property type="entry name" value="GLYCOSYLTRANSFERASE"/>
    <property type="match status" value="1"/>
</dbReference>
<dbReference type="Gene3D" id="3.40.50.2000">
    <property type="entry name" value="Glycogen Phosphorylase B"/>
    <property type="match status" value="2"/>
</dbReference>
<dbReference type="Pfam" id="PF00534">
    <property type="entry name" value="Glycos_transf_1"/>
    <property type="match status" value="1"/>
</dbReference>
<organism evidence="2">
    <name type="scientific">marine sediment metagenome</name>
    <dbReference type="NCBI Taxonomy" id="412755"/>
    <lineage>
        <taxon>unclassified sequences</taxon>
        <taxon>metagenomes</taxon>
        <taxon>ecological metagenomes</taxon>
    </lineage>
</organism>
<comment type="caution">
    <text evidence="2">The sequence shown here is derived from an EMBL/GenBank/DDBJ whole genome shotgun (WGS) entry which is preliminary data.</text>
</comment>
<dbReference type="GO" id="GO:0016757">
    <property type="term" value="F:glycosyltransferase activity"/>
    <property type="evidence" value="ECO:0007669"/>
    <property type="project" value="InterPro"/>
</dbReference>
<dbReference type="CDD" id="cd03801">
    <property type="entry name" value="GT4_PimA-like"/>
    <property type="match status" value="1"/>
</dbReference>
<dbReference type="SUPFAM" id="SSF53756">
    <property type="entry name" value="UDP-Glycosyltransferase/glycogen phosphorylase"/>
    <property type="match status" value="1"/>
</dbReference>
<reference evidence="2" key="1">
    <citation type="journal article" date="2015" name="Nature">
        <title>Complex archaea that bridge the gap between prokaryotes and eukaryotes.</title>
        <authorList>
            <person name="Spang A."/>
            <person name="Saw J.H."/>
            <person name="Jorgensen S.L."/>
            <person name="Zaremba-Niedzwiedzka K."/>
            <person name="Martijn J."/>
            <person name="Lind A.E."/>
            <person name="van Eijk R."/>
            <person name="Schleper C."/>
            <person name="Guy L."/>
            <person name="Ettema T.J."/>
        </authorList>
    </citation>
    <scope>NUCLEOTIDE SEQUENCE</scope>
</reference>
<evidence type="ECO:0000313" key="2">
    <source>
        <dbReference type="EMBL" id="KKK43665.1"/>
    </source>
</evidence>
<name>A0A0F8W696_9ZZZZ</name>
<dbReference type="InterPro" id="IPR001296">
    <property type="entry name" value="Glyco_trans_1"/>
</dbReference>
<proteinExistence type="predicted"/>
<sequence>EDYSQVLASLDLEVFLVPGSDGSCRAVLEALAMAKPVVSAKVGPIPEIMENGREGILIDDPFDTTSLAKAIIRMLKDKELAGRIGEAGRKLMERFTPERRTTRIEKIYRSLI</sequence>
<feature type="non-terminal residue" evidence="2">
    <location>
        <position position="1"/>
    </location>
</feature>
<feature type="domain" description="Glycosyl transferase family 1" evidence="1">
    <location>
        <begin position="13"/>
        <end position="90"/>
    </location>
</feature>
<dbReference type="EMBL" id="LAZR01070235">
    <property type="protein sequence ID" value="KKK43665.1"/>
    <property type="molecule type" value="Genomic_DNA"/>
</dbReference>